<keyword evidence="5" id="KW-1185">Reference proteome</keyword>
<dbReference type="OrthoDB" id="5984298at2759"/>
<dbReference type="GO" id="GO:0005761">
    <property type="term" value="C:mitochondrial ribosome"/>
    <property type="evidence" value="ECO:0007669"/>
    <property type="project" value="InterPro"/>
</dbReference>
<organism evidence="4 5">
    <name type="scientific">Varroa destructor</name>
    <name type="common">Honeybee mite</name>
    <dbReference type="NCBI Taxonomy" id="109461"/>
    <lineage>
        <taxon>Eukaryota</taxon>
        <taxon>Metazoa</taxon>
        <taxon>Ecdysozoa</taxon>
        <taxon>Arthropoda</taxon>
        <taxon>Chelicerata</taxon>
        <taxon>Arachnida</taxon>
        <taxon>Acari</taxon>
        <taxon>Parasitiformes</taxon>
        <taxon>Mesostigmata</taxon>
        <taxon>Gamasina</taxon>
        <taxon>Dermanyssoidea</taxon>
        <taxon>Varroidae</taxon>
        <taxon>Varroa</taxon>
    </lineage>
</organism>
<dbReference type="EnsemblMetazoa" id="XM_022794689">
    <property type="protein sequence ID" value="XP_022650424"/>
    <property type="gene ID" value="LOC111245836"/>
</dbReference>
<protein>
    <recommendedName>
        <fullName evidence="3">Small ribosomal subunit protein uS10 domain-containing protein</fullName>
    </recommendedName>
</protein>
<evidence type="ECO:0000259" key="3">
    <source>
        <dbReference type="SMART" id="SM01403"/>
    </source>
</evidence>
<dbReference type="CTD" id="51642"/>
<dbReference type="GO" id="GO:1990904">
    <property type="term" value="C:ribonucleoprotein complex"/>
    <property type="evidence" value="ECO:0007669"/>
    <property type="project" value="UniProtKB-KW"/>
</dbReference>
<dbReference type="GeneID" id="111245836"/>
<dbReference type="OMA" id="IRVSECW"/>
<dbReference type="SMART" id="SM01403">
    <property type="entry name" value="Ribosomal_S10"/>
    <property type="match status" value="1"/>
</dbReference>
<dbReference type="Proteomes" id="UP000594260">
    <property type="component" value="Unplaced"/>
</dbReference>
<evidence type="ECO:0000256" key="2">
    <source>
        <dbReference type="ARBA" id="ARBA00023274"/>
    </source>
</evidence>
<dbReference type="InterPro" id="IPR036838">
    <property type="entry name" value="Ribosomal_uS10_dom_sf"/>
</dbReference>
<dbReference type="FunCoup" id="A0A7M7JDC7">
    <property type="interactions" value="347"/>
</dbReference>
<evidence type="ECO:0000313" key="5">
    <source>
        <dbReference type="Proteomes" id="UP000594260"/>
    </source>
</evidence>
<feature type="domain" description="Small ribosomal subunit protein uS10" evidence="3">
    <location>
        <begin position="45"/>
        <end position="140"/>
    </location>
</feature>
<dbReference type="InParanoid" id="A0A7M7JDC7"/>
<dbReference type="RefSeq" id="XP_022650424.1">
    <property type="nucleotide sequence ID" value="XM_022794689.1"/>
</dbReference>
<dbReference type="AlphaFoldDB" id="A0A7M7JDC7"/>
<dbReference type="PANTHER" id="PTHR13473:SF0">
    <property type="entry name" value="LARGE RIBOSOMAL SUBUNIT PROTEIN ML48"/>
    <property type="match status" value="1"/>
</dbReference>
<dbReference type="InterPro" id="IPR027486">
    <property type="entry name" value="Ribosomal_uS10_dom"/>
</dbReference>
<keyword evidence="1" id="KW-0689">Ribosomal protein</keyword>
<dbReference type="KEGG" id="vde:111245836"/>
<evidence type="ECO:0000256" key="1">
    <source>
        <dbReference type="ARBA" id="ARBA00022980"/>
    </source>
</evidence>
<sequence length="176" mass="20062">MHRVALVSLRSSAKFAPIRRNVGNFEPPYLKLLKPPTPVHEGLLNIQLKGYDFVVLEQQTRRIEKLAALLNVSVTETWATPLQAFELHTFNPQSTVVDKTYKLNIYERNVQLEMLPGIIAGMLIDLIQKNLAAGVSVSIHKHLPEHTEVREIPDLELESLERQLEEIKNPPPHKKI</sequence>
<dbReference type="Pfam" id="PF00338">
    <property type="entry name" value="Ribosomal_S10"/>
    <property type="match status" value="1"/>
</dbReference>
<proteinExistence type="predicted"/>
<dbReference type="SUPFAM" id="SSF54999">
    <property type="entry name" value="Ribosomal protein S10"/>
    <property type="match status" value="1"/>
</dbReference>
<accession>A0A7M7JDC7</accession>
<evidence type="ECO:0000313" key="4">
    <source>
        <dbReference type="EnsemblMetazoa" id="XP_022650424"/>
    </source>
</evidence>
<dbReference type="InterPro" id="IPR027487">
    <property type="entry name" value="Ribosomal_mL48"/>
</dbReference>
<reference evidence="4" key="1">
    <citation type="submission" date="2021-01" db="UniProtKB">
        <authorList>
            <consortium name="EnsemblMetazoa"/>
        </authorList>
    </citation>
    <scope>IDENTIFICATION</scope>
</reference>
<dbReference type="PANTHER" id="PTHR13473">
    <property type="entry name" value="MITOCHONDRIAL RIBOSOMAL PROTEIN L48"/>
    <property type="match status" value="1"/>
</dbReference>
<name>A0A7M7JDC7_VARDE</name>
<keyword evidence="2" id="KW-0687">Ribonucleoprotein</keyword>